<dbReference type="InterPro" id="IPR009003">
    <property type="entry name" value="Peptidase_S1_PA"/>
</dbReference>
<dbReference type="InterPro" id="IPR001314">
    <property type="entry name" value="Peptidase_S1A"/>
</dbReference>
<evidence type="ECO:0000256" key="7">
    <source>
        <dbReference type="ARBA" id="ARBA00084094"/>
    </source>
</evidence>
<comment type="function">
    <text evidence="6">Fibrinolytic activity; shows preferential cleavage of Arg-Gly bonds in all three fibrinogen chains. Contact with the caterpillars causes severe bleeding, due the anticoagulant effect of the protein.</text>
</comment>
<keyword evidence="3" id="KW-1015">Disulfide bond</keyword>
<evidence type="ECO:0000256" key="3">
    <source>
        <dbReference type="ARBA" id="ARBA00023157"/>
    </source>
</evidence>
<dbReference type="GO" id="GO:0006508">
    <property type="term" value="P:proteolysis"/>
    <property type="evidence" value="ECO:0007669"/>
    <property type="project" value="InterPro"/>
</dbReference>
<evidence type="ECO:0000256" key="5">
    <source>
        <dbReference type="ARBA" id="ARBA00024195"/>
    </source>
</evidence>
<feature type="domain" description="Peptidase S1" evidence="8">
    <location>
        <begin position="25"/>
        <end position="254"/>
    </location>
</feature>
<dbReference type="GO" id="GO:0005576">
    <property type="term" value="C:extracellular region"/>
    <property type="evidence" value="ECO:0007669"/>
    <property type="project" value="UniProtKB-SubCell"/>
</dbReference>
<dbReference type="OrthoDB" id="6380398at2759"/>
<dbReference type="PRINTS" id="PR00722">
    <property type="entry name" value="CHYMOTRYPSIN"/>
</dbReference>
<evidence type="ECO:0000256" key="2">
    <source>
        <dbReference type="ARBA" id="ARBA00022656"/>
    </source>
</evidence>
<dbReference type="SUPFAM" id="SSF50494">
    <property type="entry name" value="Trypsin-like serine proteases"/>
    <property type="match status" value="1"/>
</dbReference>
<dbReference type="InterPro" id="IPR018114">
    <property type="entry name" value="TRYPSIN_HIS"/>
</dbReference>
<dbReference type="Gene3D" id="2.40.10.10">
    <property type="entry name" value="Trypsin-like serine proteases"/>
    <property type="match status" value="1"/>
</dbReference>
<name>A0A9J7EPK0_SPOLT</name>
<dbReference type="AlphaFoldDB" id="A0A9J7EPK0"/>
<evidence type="ECO:0000256" key="1">
    <source>
        <dbReference type="ARBA" id="ARBA00004239"/>
    </source>
</evidence>
<accession>A0A9J7EPK0</accession>
<keyword evidence="9" id="KW-1185">Reference proteome</keyword>
<proteinExistence type="inferred from homology"/>
<reference evidence="10" key="1">
    <citation type="submission" date="2025-08" db="UniProtKB">
        <authorList>
            <consortium name="RefSeq"/>
        </authorList>
    </citation>
    <scope>IDENTIFICATION</scope>
    <source>
        <strain evidence="10">Ishihara</strain>
        <tissue evidence="10">Whole body</tissue>
    </source>
</reference>
<dbReference type="Pfam" id="PF00089">
    <property type="entry name" value="Trypsin"/>
    <property type="match status" value="1"/>
</dbReference>
<keyword evidence="2" id="KW-0800">Toxin</keyword>
<dbReference type="InterPro" id="IPR043504">
    <property type="entry name" value="Peptidase_S1_PA_chymotrypsin"/>
</dbReference>
<protein>
    <submittedName>
        <fullName evidence="10">Trypsin delta/gamma-like protein CG30031</fullName>
    </submittedName>
</protein>
<dbReference type="GeneID" id="111362734"/>
<evidence type="ECO:0000256" key="4">
    <source>
        <dbReference type="ARBA" id="ARBA00023240"/>
    </source>
</evidence>
<sequence>MTDIRYFVLTLLSLKAVESNMEGFVVGGIVPVITKFPHSVFLKVKCNEKNKEKTKYWSCGGSVLNQKIILTAAHCMYGCDSTSTFNVNMGHVNKDKGFSSMVRKHIIHKAFKINNASNDIGLAFIKGTIEFNSNIKRIAIVESPPYFEKSQIAGWGFIDEITNKEDDFLRYIDQYVWKRDACLKVLKQMPHGTICARSEDEESYSSGGDSGSALVVRDYIQIGIVSYKDLTYSRSVVVYTDTGYFYNWIKENARTLYCY</sequence>
<organism evidence="9 10">
    <name type="scientific">Spodoptera litura</name>
    <name type="common">Asian cotton leafworm</name>
    <dbReference type="NCBI Taxonomy" id="69820"/>
    <lineage>
        <taxon>Eukaryota</taxon>
        <taxon>Metazoa</taxon>
        <taxon>Ecdysozoa</taxon>
        <taxon>Arthropoda</taxon>
        <taxon>Hexapoda</taxon>
        <taxon>Insecta</taxon>
        <taxon>Pterygota</taxon>
        <taxon>Neoptera</taxon>
        <taxon>Endopterygota</taxon>
        <taxon>Lepidoptera</taxon>
        <taxon>Glossata</taxon>
        <taxon>Ditrysia</taxon>
        <taxon>Noctuoidea</taxon>
        <taxon>Noctuidae</taxon>
        <taxon>Amphipyrinae</taxon>
        <taxon>Spodoptera</taxon>
    </lineage>
</organism>
<dbReference type="GO" id="GO:0090729">
    <property type="term" value="F:toxin activity"/>
    <property type="evidence" value="ECO:0007669"/>
    <property type="project" value="UniProtKB-KW"/>
</dbReference>
<evidence type="ECO:0000259" key="8">
    <source>
        <dbReference type="PROSITE" id="PS50240"/>
    </source>
</evidence>
<keyword evidence="4" id="KW-1199">Hemostasis impairing toxin</keyword>
<dbReference type="GO" id="GO:0004252">
    <property type="term" value="F:serine-type endopeptidase activity"/>
    <property type="evidence" value="ECO:0007669"/>
    <property type="project" value="InterPro"/>
</dbReference>
<keyword evidence="7" id="KW-1205">Fibrinolytic toxin</keyword>
<dbReference type="Proteomes" id="UP000301870">
    <property type="component" value="Unplaced"/>
</dbReference>
<dbReference type="InterPro" id="IPR051487">
    <property type="entry name" value="Ser/Thr_Proteases_Immune/Dev"/>
</dbReference>
<evidence type="ECO:0000313" key="10">
    <source>
        <dbReference type="RefSeq" id="XP_022835237.1"/>
    </source>
</evidence>
<dbReference type="PROSITE" id="PS00134">
    <property type="entry name" value="TRYPSIN_HIS"/>
    <property type="match status" value="1"/>
</dbReference>
<comment type="subcellular location">
    <subcellularLocation>
        <location evidence="1">Secreted</location>
        <location evidence="1">Extracellular space</location>
    </subcellularLocation>
</comment>
<comment type="similarity">
    <text evidence="5">Belongs to the peptidase S1 family. CLIP subfamily.</text>
</comment>
<dbReference type="InterPro" id="IPR001254">
    <property type="entry name" value="Trypsin_dom"/>
</dbReference>
<evidence type="ECO:0000256" key="6">
    <source>
        <dbReference type="ARBA" id="ARBA00055534"/>
    </source>
</evidence>
<gene>
    <name evidence="10" type="primary">LOC111362734</name>
</gene>
<evidence type="ECO:0000313" key="9">
    <source>
        <dbReference type="Proteomes" id="UP000301870"/>
    </source>
</evidence>
<dbReference type="PROSITE" id="PS50240">
    <property type="entry name" value="TRYPSIN_DOM"/>
    <property type="match status" value="1"/>
</dbReference>
<dbReference type="FunFam" id="2.40.10.10:FF:000068">
    <property type="entry name" value="transmembrane protease serine 2"/>
    <property type="match status" value="1"/>
</dbReference>
<dbReference type="RefSeq" id="XP_022835237.1">
    <property type="nucleotide sequence ID" value="XM_022979469.1"/>
</dbReference>
<dbReference type="PANTHER" id="PTHR24256">
    <property type="entry name" value="TRYPTASE-RELATED"/>
    <property type="match status" value="1"/>
</dbReference>
<dbReference type="KEGG" id="sliu:111362734"/>
<dbReference type="SMART" id="SM00020">
    <property type="entry name" value="Tryp_SPc"/>
    <property type="match status" value="1"/>
</dbReference>